<evidence type="ECO:0000259" key="4">
    <source>
        <dbReference type="PROSITE" id="PS01124"/>
    </source>
</evidence>
<dbReference type="Gene3D" id="1.10.10.60">
    <property type="entry name" value="Homeodomain-like"/>
    <property type="match status" value="1"/>
</dbReference>
<keyword evidence="6" id="KW-1185">Reference proteome</keyword>
<gene>
    <name evidence="5" type="ORF">EHT87_21435</name>
</gene>
<evidence type="ECO:0000256" key="2">
    <source>
        <dbReference type="ARBA" id="ARBA00023125"/>
    </source>
</evidence>
<evidence type="ECO:0000313" key="6">
    <source>
        <dbReference type="Proteomes" id="UP000274271"/>
    </source>
</evidence>
<dbReference type="PANTHER" id="PTHR43280">
    <property type="entry name" value="ARAC-FAMILY TRANSCRIPTIONAL REGULATOR"/>
    <property type="match status" value="1"/>
</dbReference>
<keyword evidence="3" id="KW-0804">Transcription</keyword>
<dbReference type="Proteomes" id="UP000274271">
    <property type="component" value="Unassembled WGS sequence"/>
</dbReference>
<organism evidence="5 6">
    <name type="scientific">Larkinella knui</name>
    <dbReference type="NCBI Taxonomy" id="2025310"/>
    <lineage>
        <taxon>Bacteria</taxon>
        <taxon>Pseudomonadati</taxon>
        <taxon>Bacteroidota</taxon>
        <taxon>Cytophagia</taxon>
        <taxon>Cytophagales</taxon>
        <taxon>Spirosomataceae</taxon>
        <taxon>Larkinella</taxon>
    </lineage>
</organism>
<dbReference type="SUPFAM" id="SSF51215">
    <property type="entry name" value="Regulatory protein AraC"/>
    <property type="match status" value="1"/>
</dbReference>
<evidence type="ECO:0000256" key="1">
    <source>
        <dbReference type="ARBA" id="ARBA00023015"/>
    </source>
</evidence>
<evidence type="ECO:0000256" key="3">
    <source>
        <dbReference type="ARBA" id="ARBA00023163"/>
    </source>
</evidence>
<feature type="domain" description="HTH araC/xylS-type" evidence="4">
    <location>
        <begin position="187"/>
        <end position="285"/>
    </location>
</feature>
<dbReference type="Pfam" id="PF12833">
    <property type="entry name" value="HTH_18"/>
    <property type="match status" value="1"/>
</dbReference>
<dbReference type="EMBL" id="RQJP01000004">
    <property type="protein sequence ID" value="RRB12745.1"/>
    <property type="molecule type" value="Genomic_DNA"/>
</dbReference>
<dbReference type="RefSeq" id="WP_124908696.1">
    <property type="nucleotide sequence ID" value="NZ_RQJP01000004.1"/>
</dbReference>
<dbReference type="SUPFAM" id="SSF46689">
    <property type="entry name" value="Homeodomain-like"/>
    <property type="match status" value="1"/>
</dbReference>
<name>A0A3P1CHK3_9BACT</name>
<dbReference type="Pfam" id="PF02311">
    <property type="entry name" value="AraC_binding"/>
    <property type="match status" value="1"/>
</dbReference>
<dbReference type="InterPro" id="IPR037923">
    <property type="entry name" value="HTH-like"/>
</dbReference>
<evidence type="ECO:0000313" key="5">
    <source>
        <dbReference type="EMBL" id="RRB12745.1"/>
    </source>
</evidence>
<comment type="caution">
    <text evidence="5">The sequence shown here is derived from an EMBL/GenBank/DDBJ whole genome shotgun (WGS) entry which is preliminary data.</text>
</comment>
<keyword evidence="2" id="KW-0238">DNA-binding</keyword>
<dbReference type="GO" id="GO:0043565">
    <property type="term" value="F:sequence-specific DNA binding"/>
    <property type="evidence" value="ECO:0007669"/>
    <property type="project" value="InterPro"/>
</dbReference>
<dbReference type="InterPro" id="IPR020449">
    <property type="entry name" value="Tscrpt_reg_AraC-type_HTH"/>
</dbReference>
<dbReference type="InterPro" id="IPR018060">
    <property type="entry name" value="HTH_AraC"/>
</dbReference>
<dbReference type="GO" id="GO:0003700">
    <property type="term" value="F:DNA-binding transcription factor activity"/>
    <property type="evidence" value="ECO:0007669"/>
    <property type="project" value="InterPro"/>
</dbReference>
<dbReference type="OrthoDB" id="9793451at2"/>
<dbReference type="InterPro" id="IPR003313">
    <property type="entry name" value="AraC-bd"/>
</dbReference>
<dbReference type="PANTHER" id="PTHR43280:SF32">
    <property type="entry name" value="TRANSCRIPTIONAL REGULATORY PROTEIN"/>
    <property type="match status" value="1"/>
</dbReference>
<reference evidence="5 6" key="1">
    <citation type="submission" date="2018-11" db="EMBL/GenBank/DDBJ databases">
        <authorList>
            <person name="Zhou Z."/>
            <person name="Wang G."/>
        </authorList>
    </citation>
    <scope>NUCLEOTIDE SEQUENCE [LARGE SCALE GENOMIC DNA]</scope>
    <source>
        <strain evidence="5 6">KCTC42998</strain>
    </source>
</reference>
<dbReference type="InterPro" id="IPR009057">
    <property type="entry name" value="Homeodomain-like_sf"/>
</dbReference>
<dbReference type="PRINTS" id="PR00032">
    <property type="entry name" value="HTHARAC"/>
</dbReference>
<proteinExistence type="predicted"/>
<accession>A0A3P1CHK3</accession>
<keyword evidence="1" id="KW-0805">Transcription regulation</keyword>
<dbReference type="SMART" id="SM00342">
    <property type="entry name" value="HTH_ARAC"/>
    <property type="match status" value="1"/>
</dbReference>
<protein>
    <submittedName>
        <fullName evidence="5">AraC family transcriptional regulator</fullName>
    </submittedName>
</protein>
<dbReference type="PROSITE" id="PS01124">
    <property type="entry name" value="HTH_ARAC_FAMILY_2"/>
    <property type="match status" value="1"/>
</dbReference>
<sequence>MKTIPVRHLADTHQGQTSAGRFSMRNLADVLNDKALVHDLHKHDFYFILAVEQGQGIHEIDFIRYDIHNYAVFILRPGQVHSLQLTAGCTGYLLEFDPSFYQPKNTLAEQHWKKAISKNHCEVEESRFRKLLSYLSNCFTEYAAKETGYQEAIKANLDLFLIELVRQSRNPTRVSSGANTYIQERYEELLRLLEEKITQVKSVSQYARLLNLSVYQLNAITKASVGKTAADLITEQILLEAKRYLLATPNQIKDIAWHLGYEDTSYFIRFFKSHTGQSPDVFRKNFS</sequence>
<dbReference type="AlphaFoldDB" id="A0A3P1CHK3"/>